<evidence type="ECO:0000256" key="1">
    <source>
        <dbReference type="SAM" id="MobiDB-lite"/>
    </source>
</evidence>
<sequence>MGLAHAAWRRVLSRQRYYWLCSPDSRGLVEACANEFKKVNILRTVVRNRGAPRNTRLYSRYLGLNYLAGLHGEPLGITMSTSEGSRPAKRSRKSSSYPSIALYFRTRSAPSSSSPAVTGGGRVQEGTEPSPPAEEGLPSDQDESIVASTSQVKADFGDRILEAVNVPNPDDLPRRPASGKPADVKQSDWICRVLNGPHAGYYCRVCIYICHQYSWPLVGASGGAWVTKPVAISDVKKLKKKATKHANSDAHFRACTRVWEDQKFNLGRGILSSLAEVLMGKIVTPTDTSAVKAPRFEAYSLFKY</sequence>
<feature type="region of interest" description="Disordered" evidence="1">
    <location>
        <begin position="108"/>
        <end position="146"/>
    </location>
</feature>
<dbReference type="Proteomes" id="UP000541610">
    <property type="component" value="Unassembled WGS sequence"/>
</dbReference>
<evidence type="ECO:0000313" key="3">
    <source>
        <dbReference type="Proteomes" id="UP000541610"/>
    </source>
</evidence>
<protein>
    <submittedName>
        <fullName evidence="2">Uncharacterized protein</fullName>
    </submittedName>
</protein>
<proteinExistence type="predicted"/>
<name>A0A7J6PLB0_PEROL</name>
<reference evidence="2 3" key="1">
    <citation type="submission" date="2020-04" db="EMBL/GenBank/DDBJ databases">
        <title>Perkinsus olseni comparative genomics.</title>
        <authorList>
            <person name="Bogema D.R."/>
        </authorList>
    </citation>
    <scope>NUCLEOTIDE SEQUENCE [LARGE SCALE GENOMIC DNA]</scope>
    <source>
        <strain evidence="2">00978-12</strain>
    </source>
</reference>
<dbReference type="OrthoDB" id="10555460at2759"/>
<comment type="caution">
    <text evidence="2">The sequence shown here is derived from an EMBL/GenBank/DDBJ whole genome shotgun (WGS) entry which is preliminary data.</text>
</comment>
<dbReference type="AlphaFoldDB" id="A0A7J6PLB0"/>
<evidence type="ECO:0000313" key="2">
    <source>
        <dbReference type="EMBL" id="KAF4696924.1"/>
    </source>
</evidence>
<gene>
    <name evidence="2" type="ORF">FOZ60_014700</name>
</gene>
<accession>A0A7J6PLB0</accession>
<organism evidence="2 3">
    <name type="scientific">Perkinsus olseni</name>
    <name type="common">Perkinsus atlanticus</name>
    <dbReference type="NCBI Taxonomy" id="32597"/>
    <lineage>
        <taxon>Eukaryota</taxon>
        <taxon>Sar</taxon>
        <taxon>Alveolata</taxon>
        <taxon>Perkinsozoa</taxon>
        <taxon>Perkinsea</taxon>
        <taxon>Perkinsida</taxon>
        <taxon>Perkinsidae</taxon>
        <taxon>Perkinsus</taxon>
    </lineage>
</organism>
<dbReference type="EMBL" id="JABANP010000007">
    <property type="protein sequence ID" value="KAF4696924.1"/>
    <property type="molecule type" value="Genomic_DNA"/>
</dbReference>